<accession>A0A833W696</accession>
<dbReference type="EMBL" id="WNWW01000422">
    <property type="protein sequence ID" value="KAF3425052.1"/>
    <property type="molecule type" value="Genomic_DNA"/>
</dbReference>
<name>A0A833W696_9HYME</name>
<organism evidence="2 3">
    <name type="scientific">Frieseomelitta varia</name>
    <dbReference type="NCBI Taxonomy" id="561572"/>
    <lineage>
        <taxon>Eukaryota</taxon>
        <taxon>Metazoa</taxon>
        <taxon>Ecdysozoa</taxon>
        <taxon>Arthropoda</taxon>
        <taxon>Hexapoda</taxon>
        <taxon>Insecta</taxon>
        <taxon>Pterygota</taxon>
        <taxon>Neoptera</taxon>
        <taxon>Endopterygota</taxon>
        <taxon>Hymenoptera</taxon>
        <taxon>Apocrita</taxon>
        <taxon>Aculeata</taxon>
        <taxon>Apoidea</taxon>
        <taxon>Anthophila</taxon>
        <taxon>Apidae</taxon>
        <taxon>Frieseomelitta</taxon>
    </lineage>
</organism>
<gene>
    <name evidence="2" type="ORF">E2986_02721</name>
</gene>
<reference evidence="2" key="1">
    <citation type="submission" date="2019-11" db="EMBL/GenBank/DDBJ databases">
        <title>The nuclear and mitochondrial genomes of Frieseomelitta varia - a highly eusocial stingless bee (Meliponini) with a permanently sterile worker caste.</title>
        <authorList>
            <person name="Freitas F.C.P."/>
            <person name="Lourenco A.P."/>
            <person name="Nunes F.M.F."/>
            <person name="Paschoal A.R."/>
            <person name="Abreu F.C.P."/>
            <person name="Barbin F.O."/>
            <person name="Bataglia L."/>
            <person name="Cardoso-Junior C.A.M."/>
            <person name="Cervoni M.S."/>
            <person name="Silva S.R."/>
            <person name="Dalarmi F."/>
            <person name="Del Lama M.A."/>
            <person name="Depintor T.S."/>
            <person name="Ferreira K.M."/>
            <person name="Goria P.S."/>
            <person name="Jaskot M.C."/>
            <person name="Lago D.C."/>
            <person name="Luna-Lucena D."/>
            <person name="Moda L.M."/>
            <person name="Nascimento L."/>
            <person name="Pedrino M."/>
            <person name="Rabico F.O."/>
            <person name="Sanches F.C."/>
            <person name="Santos D.E."/>
            <person name="Santos C.G."/>
            <person name="Vieira J."/>
            <person name="Lopes T.F."/>
            <person name="Barchuk A.R."/>
            <person name="Hartfelder K."/>
            <person name="Simoes Z.L.P."/>
            <person name="Bitondi M.M.G."/>
            <person name="Pinheiro D.G."/>
        </authorList>
    </citation>
    <scope>NUCLEOTIDE SEQUENCE</scope>
    <source>
        <strain evidence="2">USP_RPSP 00005682</strain>
        <tissue evidence="2">Whole individual</tissue>
    </source>
</reference>
<protein>
    <submittedName>
        <fullName evidence="2">Uncharacterized protein</fullName>
    </submittedName>
</protein>
<keyword evidence="3" id="KW-1185">Reference proteome</keyword>
<evidence type="ECO:0000313" key="3">
    <source>
        <dbReference type="Proteomes" id="UP000655588"/>
    </source>
</evidence>
<evidence type="ECO:0000313" key="2">
    <source>
        <dbReference type="EMBL" id="KAF3425052.1"/>
    </source>
</evidence>
<proteinExistence type="predicted"/>
<dbReference type="Proteomes" id="UP000655588">
    <property type="component" value="Unassembled WGS sequence"/>
</dbReference>
<sequence>MTGVRVALFAATVTLLAIVDTSIAQSTRQSLQCKNIARDVIINSCKGPRMKRSPESPSLARLNQEAPIAVKTGRCFRLALRGQDSLTDVKLQILWRAEAAEARDDDEPRLTQSKRNFFPPLYGMPPIPMFGGNYASNNYHQTDLSLPGLGFMDTGYANTMEESYLPPNPFGYQPGYMIRSVNPNDLLGFSLSADELEELYHEIGDRMPRNSKNLNKKIFQHVAMKCCPNAQLCYDNPRIIPCMGLPF</sequence>
<feature type="chain" id="PRO_5032570216" evidence="1">
    <location>
        <begin position="25"/>
        <end position="247"/>
    </location>
</feature>
<feature type="signal peptide" evidence="1">
    <location>
        <begin position="1"/>
        <end position="24"/>
    </location>
</feature>
<dbReference type="AlphaFoldDB" id="A0A833W696"/>
<keyword evidence="1" id="KW-0732">Signal</keyword>
<evidence type="ECO:0000256" key="1">
    <source>
        <dbReference type="SAM" id="SignalP"/>
    </source>
</evidence>
<comment type="caution">
    <text evidence="2">The sequence shown here is derived from an EMBL/GenBank/DDBJ whole genome shotgun (WGS) entry which is preliminary data.</text>
</comment>